<dbReference type="Gene3D" id="1.25.40.10">
    <property type="entry name" value="Tetratricopeptide repeat domain"/>
    <property type="match status" value="2"/>
</dbReference>
<dbReference type="Pfam" id="PF13176">
    <property type="entry name" value="TPR_7"/>
    <property type="match status" value="2"/>
</dbReference>
<reference evidence="7 8" key="2">
    <citation type="submission" date="2018-06" db="EMBL/GenBank/DDBJ databases">
        <title>Metagenomic assembly of (sub)arctic Cyanobacteria and their associated microbiome from non-axenic cultures.</title>
        <authorList>
            <person name="Baurain D."/>
        </authorList>
    </citation>
    <scope>NUCLEOTIDE SEQUENCE [LARGE SCALE GENOMIC DNA]</scope>
    <source>
        <strain evidence="7">ULC129bin1</strain>
    </source>
</reference>
<dbReference type="InterPro" id="IPR011990">
    <property type="entry name" value="TPR-like_helical_dom_sf"/>
</dbReference>
<feature type="repeat" description="TPR" evidence="6">
    <location>
        <begin position="300"/>
        <end position="333"/>
    </location>
</feature>
<organism evidence="7 8">
    <name type="scientific">Leptolyngbya foveolarum</name>
    <dbReference type="NCBI Taxonomy" id="47253"/>
    <lineage>
        <taxon>Bacteria</taxon>
        <taxon>Bacillati</taxon>
        <taxon>Cyanobacteriota</taxon>
        <taxon>Cyanophyceae</taxon>
        <taxon>Leptolyngbyales</taxon>
        <taxon>Leptolyngbyaceae</taxon>
        <taxon>Leptolyngbya group</taxon>
        <taxon>Leptolyngbya</taxon>
    </lineage>
</organism>
<comment type="subcellular location">
    <subcellularLocation>
        <location evidence="1">Cytoplasm</location>
    </subcellularLocation>
</comment>
<dbReference type="GO" id="GO:0005737">
    <property type="term" value="C:cytoplasm"/>
    <property type="evidence" value="ECO:0007669"/>
    <property type="project" value="UniProtKB-SubCell"/>
</dbReference>
<name>A0A2W4WLY1_9CYAN</name>
<dbReference type="SUPFAM" id="SSF48452">
    <property type="entry name" value="TPR-like"/>
    <property type="match status" value="2"/>
</dbReference>
<dbReference type="InterPro" id="IPR051476">
    <property type="entry name" value="Bac_ResReg_Asp_Phosphatase"/>
</dbReference>
<dbReference type="Pfam" id="PF13181">
    <property type="entry name" value="TPR_8"/>
    <property type="match status" value="1"/>
</dbReference>
<dbReference type="Pfam" id="PF13424">
    <property type="entry name" value="TPR_12"/>
    <property type="match status" value="1"/>
</dbReference>
<gene>
    <name evidence="7" type="ORF">DCF25_00600</name>
</gene>
<keyword evidence="4 6" id="KW-0802">TPR repeat</keyword>
<evidence type="ECO:0000256" key="4">
    <source>
        <dbReference type="ARBA" id="ARBA00022803"/>
    </source>
</evidence>
<evidence type="ECO:0000256" key="1">
    <source>
        <dbReference type="ARBA" id="ARBA00004496"/>
    </source>
</evidence>
<protein>
    <submittedName>
        <fullName evidence="7">Tfp pilus assembly protein PilF</fullName>
    </submittedName>
</protein>
<proteinExistence type="inferred from homology"/>
<sequence>MGFQNLSLSRLSIAFWVLSFSGFIGAIAADVTKPALAANSLTEQLHTPPADSIRQRQDVADQFLLLGQEQIRSGDYPDAIVALNAAADAYHYLGDFVGMGEAYEQLVRIYSDLGQYREAERVVRQQLAIARSNINFSDQILALNNLGTLGLQKGDLNMAQAAFAEALTVAQDVESESGIGLSLSNLGLIAAAQGKINDARKYYEVAANYRARARDFAGQANTDSNLGDVYLATGQMRQAIGAYRLSLSLARDIDDPYIQMRALDGLISVYRQRDEPRELSRYLEDRIALTVRTDDDWQRLITLRTLGEIYEENGDLERAYQAFGQAFAIAQQLERKPVQAELSNRLRSLSLRLAN</sequence>
<evidence type="ECO:0000256" key="6">
    <source>
        <dbReference type="PROSITE-ProRule" id="PRU00339"/>
    </source>
</evidence>
<dbReference type="PROSITE" id="PS50005">
    <property type="entry name" value="TPR"/>
    <property type="match status" value="2"/>
</dbReference>
<dbReference type="EMBL" id="QBMC01000002">
    <property type="protein sequence ID" value="PZO23325.1"/>
    <property type="molecule type" value="Genomic_DNA"/>
</dbReference>
<dbReference type="PANTHER" id="PTHR46630">
    <property type="entry name" value="TETRATRICOPEPTIDE REPEAT PROTEIN 29"/>
    <property type="match status" value="1"/>
</dbReference>
<dbReference type="AlphaFoldDB" id="A0A2W4WLY1"/>
<dbReference type="InterPro" id="IPR019734">
    <property type="entry name" value="TPR_rpt"/>
</dbReference>
<keyword evidence="2" id="KW-0963">Cytoplasm</keyword>
<feature type="repeat" description="TPR" evidence="6">
    <location>
        <begin position="220"/>
        <end position="253"/>
    </location>
</feature>
<comment type="similarity">
    <text evidence="5">Belongs to the Rap family.</text>
</comment>
<reference evidence="8" key="1">
    <citation type="submission" date="2018-04" db="EMBL/GenBank/DDBJ databases">
        <authorList>
            <person name="Cornet L."/>
        </authorList>
    </citation>
    <scope>NUCLEOTIDE SEQUENCE [LARGE SCALE GENOMIC DNA]</scope>
</reference>
<evidence type="ECO:0000256" key="3">
    <source>
        <dbReference type="ARBA" id="ARBA00022737"/>
    </source>
</evidence>
<evidence type="ECO:0000313" key="7">
    <source>
        <dbReference type="EMBL" id="PZO23325.1"/>
    </source>
</evidence>
<dbReference type="SMART" id="SM00028">
    <property type="entry name" value="TPR"/>
    <property type="match status" value="6"/>
</dbReference>
<keyword evidence="3" id="KW-0677">Repeat</keyword>
<dbReference type="PANTHER" id="PTHR46630:SF1">
    <property type="entry name" value="TETRATRICOPEPTIDE REPEAT PROTEIN 29"/>
    <property type="match status" value="1"/>
</dbReference>
<dbReference type="Proteomes" id="UP000249354">
    <property type="component" value="Unassembled WGS sequence"/>
</dbReference>
<evidence type="ECO:0000256" key="2">
    <source>
        <dbReference type="ARBA" id="ARBA00022490"/>
    </source>
</evidence>
<comment type="caution">
    <text evidence="7">The sequence shown here is derived from an EMBL/GenBank/DDBJ whole genome shotgun (WGS) entry which is preliminary data.</text>
</comment>
<evidence type="ECO:0000256" key="5">
    <source>
        <dbReference type="ARBA" id="ARBA00038253"/>
    </source>
</evidence>
<evidence type="ECO:0000313" key="8">
    <source>
        <dbReference type="Proteomes" id="UP000249354"/>
    </source>
</evidence>
<accession>A0A2W4WLY1</accession>